<dbReference type="STRING" id="644548.SCNU_16124"/>
<gene>
    <name evidence="2" type="ORF">SCNU_16124</name>
</gene>
<name>F1YMS9_9ACTN</name>
<dbReference type="Pfam" id="PF05988">
    <property type="entry name" value="DUF899"/>
    <property type="match status" value="1"/>
</dbReference>
<evidence type="ECO:0000256" key="1">
    <source>
        <dbReference type="SAM" id="Coils"/>
    </source>
</evidence>
<proteinExistence type="predicted"/>
<sequence>MDDVNMEAEMTALPPVVDRATWQNDLDELRIREKAATRELDAIAAQRRRMPVVKLPEYRLTAEDGSELSLAEVFDGRSQLIVYNHMWTDGNEWQCPGCTGFTSQFTRLDALDAWDARFVIVSNGPIDELVAYKRRVGNRMTWYSCAGSSFGTEVGAAPGGGFALNTFLRDGDDVYHSWQTFSRGIEQVSPLFGLLDTLPYGRQEVWQDSPDGWPQSATYSKWASSKQIADLYGEKPR</sequence>
<feature type="coiled-coil region" evidence="1">
    <location>
        <begin position="19"/>
        <end position="46"/>
    </location>
</feature>
<evidence type="ECO:0000313" key="2">
    <source>
        <dbReference type="EMBL" id="EGD54014.1"/>
    </source>
</evidence>
<dbReference type="eggNOG" id="COG4312">
    <property type="taxonomic scope" value="Bacteria"/>
</dbReference>
<evidence type="ECO:0000313" key="3">
    <source>
        <dbReference type="Proteomes" id="UP000035065"/>
    </source>
</evidence>
<dbReference type="InterPro" id="IPR010296">
    <property type="entry name" value="DUF899_thioredox"/>
</dbReference>
<keyword evidence="1" id="KW-0175">Coiled coil</keyword>
<dbReference type="Proteomes" id="UP000035065">
    <property type="component" value="Unassembled WGS sequence"/>
</dbReference>
<keyword evidence="3" id="KW-1185">Reference proteome</keyword>
<organism evidence="2 3">
    <name type="scientific">Gordonia neofelifaecis NRRL B-59395</name>
    <dbReference type="NCBI Taxonomy" id="644548"/>
    <lineage>
        <taxon>Bacteria</taxon>
        <taxon>Bacillati</taxon>
        <taxon>Actinomycetota</taxon>
        <taxon>Actinomycetes</taxon>
        <taxon>Mycobacteriales</taxon>
        <taxon>Gordoniaceae</taxon>
        <taxon>Gordonia</taxon>
    </lineage>
</organism>
<protein>
    <recommendedName>
        <fullName evidence="4">Thioredoxin domain-containing protein</fullName>
    </recommendedName>
</protein>
<evidence type="ECO:0008006" key="4">
    <source>
        <dbReference type="Google" id="ProtNLM"/>
    </source>
</evidence>
<accession>F1YMS9</accession>
<reference evidence="2 3" key="1">
    <citation type="journal article" date="2011" name="J. Bacteriol.">
        <title>Draft Genome Sequence of Gordonia neofelifaecis NRRL B-59395, a Cholesterol-Degrading Actinomycete.</title>
        <authorList>
            <person name="Ge F."/>
            <person name="Li W."/>
            <person name="Chen G."/>
            <person name="Liu Y."/>
            <person name="Zhang G."/>
            <person name="Yong B."/>
            <person name="Wang Q."/>
            <person name="Wang N."/>
            <person name="Huang Z."/>
            <person name="Li W."/>
            <person name="Wang J."/>
            <person name="Wu C."/>
            <person name="Xie Q."/>
            <person name="Liu G."/>
        </authorList>
    </citation>
    <scope>NUCLEOTIDE SEQUENCE [LARGE SCALE GENOMIC DNA]</scope>
    <source>
        <strain evidence="2 3">NRRL B-59395</strain>
    </source>
</reference>
<dbReference type="SUPFAM" id="SSF52833">
    <property type="entry name" value="Thioredoxin-like"/>
    <property type="match status" value="1"/>
</dbReference>
<comment type="caution">
    <text evidence="2">The sequence shown here is derived from an EMBL/GenBank/DDBJ whole genome shotgun (WGS) entry which is preliminary data.</text>
</comment>
<dbReference type="AlphaFoldDB" id="F1YMS9"/>
<dbReference type="EMBL" id="AEUD01000015">
    <property type="protein sequence ID" value="EGD54014.1"/>
    <property type="molecule type" value="Genomic_DNA"/>
</dbReference>
<dbReference type="InterPro" id="IPR036249">
    <property type="entry name" value="Thioredoxin-like_sf"/>
</dbReference>